<feature type="compositionally biased region" description="Low complexity" evidence="1">
    <location>
        <begin position="120"/>
        <end position="134"/>
    </location>
</feature>
<evidence type="ECO:0000313" key="3">
    <source>
        <dbReference type="Proteomes" id="UP000318422"/>
    </source>
</evidence>
<feature type="compositionally biased region" description="Low complexity" evidence="1">
    <location>
        <begin position="164"/>
        <end position="175"/>
    </location>
</feature>
<organism evidence="2 3">
    <name type="scientific">Zoogloea ramigera</name>
    <dbReference type="NCBI Taxonomy" id="350"/>
    <lineage>
        <taxon>Bacteria</taxon>
        <taxon>Pseudomonadati</taxon>
        <taxon>Pseudomonadota</taxon>
        <taxon>Betaproteobacteria</taxon>
        <taxon>Rhodocyclales</taxon>
        <taxon>Zoogloeaceae</taxon>
        <taxon>Zoogloea</taxon>
    </lineage>
</organism>
<dbReference type="EMBL" id="BJNV01000017">
    <property type="protein sequence ID" value="GEC95363.1"/>
    <property type="molecule type" value="Genomic_DNA"/>
</dbReference>
<name>A0A4Y4CVS9_ZOORA</name>
<keyword evidence="3" id="KW-1185">Reference proteome</keyword>
<dbReference type="AlphaFoldDB" id="A0A4Y4CVS9"/>
<proteinExistence type="predicted"/>
<feature type="compositionally biased region" description="Pro residues" evidence="1">
    <location>
        <begin position="47"/>
        <end position="56"/>
    </location>
</feature>
<dbReference type="Proteomes" id="UP000318422">
    <property type="component" value="Unassembled WGS sequence"/>
</dbReference>
<evidence type="ECO:0000313" key="2">
    <source>
        <dbReference type="EMBL" id="GEC95363.1"/>
    </source>
</evidence>
<comment type="caution">
    <text evidence="2">The sequence shown here is derived from an EMBL/GenBank/DDBJ whole genome shotgun (WGS) entry which is preliminary data.</text>
</comment>
<feature type="region of interest" description="Disordered" evidence="1">
    <location>
        <begin position="120"/>
        <end position="175"/>
    </location>
</feature>
<protein>
    <recommendedName>
        <fullName evidence="4">Type II secretion system protein GspC N-terminal domain-containing protein</fullName>
    </recommendedName>
</protein>
<sequence length="175" mass="17110">MNGLGSPRLLTIVIIVAGGLIACSPRDEPAPRPAPQAMPAPAQATTPPAPAAPAPAPALQGVIAGAGSAAVAVLAEPGKAPLLVPEGGLYSSEFRVEQVQPDHVVLRRQSDGTLITLVPDATPAAPGEAPAEPTLVTPIGELPLQPPVPAAINASGPPPGPGLTGPALPGPVSGR</sequence>
<accession>A0A4Y4CVS9</accession>
<feature type="region of interest" description="Disordered" evidence="1">
    <location>
        <begin position="26"/>
        <end position="56"/>
    </location>
</feature>
<reference evidence="2 3" key="1">
    <citation type="submission" date="2019-06" db="EMBL/GenBank/DDBJ databases">
        <title>Whole genome shotgun sequence of Zoogloea ramigera NBRC 15342.</title>
        <authorList>
            <person name="Hosoyama A."/>
            <person name="Uohara A."/>
            <person name="Ohji S."/>
            <person name="Ichikawa N."/>
        </authorList>
    </citation>
    <scope>NUCLEOTIDE SEQUENCE [LARGE SCALE GENOMIC DNA]</scope>
    <source>
        <strain evidence="2 3">NBRC 15342</strain>
    </source>
</reference>
<evidence type="ECO:0008006" key="4">
    <source>
        <dbReference type="Google" id="ProtNLM"/>
    </source>
</evidence>
<gene>
    <name evidence="2" type="ORF">ZRA01_14360</name>
</gene>
<evidence type="ECO:0000256" key="1">
    <source>
        <dbReference type="SAM" id="MobiDB-lite"/>
    </source>
</evidence>